<dbReference type="SUPFAM" id="SSF50475">
    <property type="entry name" value="FMN-binding split barrel"/>
    <property type="match status" value="1"/>
</dbReference>
<dbReference type="Pfam" id="PF10615">
    <property type="entry name" value="DUF2470"/>
    <property type="match status" value="1"/>
</dbReference>
<dbReference type="InterPro" id="IPR019595">
    <property type="entry name" value="DUF2470"/>
</dbReference>
<evidence type="ECO:0000313" key="2">
    <source>
        <dbReference type="EMBL" id="MDQ0367241.1"/>
    </source>
</evidence>
<evidence type="ECO:0000313" key="3">
    <source>
        <dbReference type="Proteomes" id="UP001240236"/>
    </source>
</evidence>
<name>A0AAE3W0S4_9ACTN</name>
<protein>
    <submittedName>
        <fullName evidence="2">Heme iron utilization protein</fullName>
    </submittedName>
</protein>
<sequence length="101" mass="10956">MADTVFTPDVVAQIMRHMNDDHADDNVLIVRGLGGQPDTTTAARMSGMDADGMDFVATVDGAEVPVRIPFAERLTERRQVRGEAARMYHEACAVLGVTPRA</sequence>
<organism evidence="2 3">
    <name type="scientific">Catenuloplanes indicus</name>
    <dbReference type="NCBI Taxonomy" id="137267"/>
    <lineage>
        <taxon>Bacteria</taxon>
        <taxon>Bacillati</taxon>
        <taxon>Actinomycetota</taxon>
        <taxon>Actinomycetes</taxon>
        <taxon>Micromonosporales</taxon>
        <taxon>Micromonosporaceae</taxon>
        <taxon>Catenuloplanes</taxon>
    </lineage>
</organism>
<accession>A0AAE3W0S4</accession>
<dbReference type="InterPro" id="IPR037119">
    <property type="entry name" value="Haem_oxidase_HugZ-like_sf"/>
</dbReference>
<gene>
    <name evidence="2" type="ORF">J2S42_003910</name>
</gene>
<dbReference type="RefSeq" id="WP_307241147.1">
    <property type="nucleotide sequence ID" value="NZ_JAUSUZ010000001.1"/>
</dbReference>
<proteinExistence type="predicted"/>
<dbReference type="EMBL" id="JAUSUZ010000001">
    <property type="protein sequence ID" value="MDQ0367241.1"/>
    <property type="molecule type" value="Genomic_DNA"/>
</dbReference>
<reference evidence="2 3" key="1">
    <citation type="submission" date="2023-07" db="EMBL/GenBank/DDBJ databases">
        <title>Sequencing the genomes of 1000 actinobacteria strains.</title>
        <authorList>
            <person name="Klenk H.-P."/>
        </authorList>
    </citation>
    <scope>NUCLEOTIDE SEQUENCE [LARGE SCALE GENOMIC DNA]</scope>
    <source>
        <strain evidence="2 3">DSM 44709</strain>
    </source>
</reference>
<comment type="caution">
    <text evidence="2">The sequence shown here is derived from an EMBL/GenBank/DDBJ whole genome shotgun (WGS) entry which is preliminary data.</text>
</comment>
<feature type="domain" description="DUF2470" evidence="1">
    <location>
        <begin position="12"/>
        <end position="87"/>
    </location>
</feature>
<dbReference type="AlphaFoldDB" id="A0AAE3W0S4"/>
<keyword evidence="3" id="KW-1185">Reference proteome</keyword>
<evidence type="ECO:0000259" key="1">
    <source>
        <dbReference type="Pfam" id="PF10615"/>
    </source>
</evidence>
<dbReference type="Proteomes" id="UP001240236">
    <property type="component" value="Unassembled WGS sequence"/>
</dbReference>
<dbReference type="Gene3D" id="3.20.180.10">
    <property type="entry name" value="PNP-oxidase-like"/>
    <property type="match status" value="1"/>
</dbReference>